<evidence type="ECO:0000259" key="2">
    <source>
        <dbReference type="Pfam" id="PF09848"/>
    </source>
</evidence>
<dbReference type="Pfam" id="PF08378">
    <property type="entry name" value="NERD"/>
    <property type="match status" value="1"/>
</dbReference>
<accession>A0A479ZW98</accession>
<feature type="domain" description="NERD" evidence="1">
    <location>
        <begin position="16"/>
        <end position="117"/>
    </location>
</feature>
<dbReference type="EMBL" id="BJCE01000013">
    <property type="protein sequence ID" value="GCL35578.1"/>
    <property type="molecule type" value="Genomic_DNA"/>
</dbReference>
<feature type="domain" description="Schlafen group 3-like DNA/RNA helicase" evidence="2">
    <location>
        <begin position="233"/>
        <end position="367"/>
    </location>
</feature>
<dbReference type="Proteomes" id="UP000300142">
    <property type="component" value="Unassembled WGS sequence"/>
</dbReference>
<comment type="caution">
    <text evidence="3">The sequence shown here is derived from an EMBL/GenBank/DDBJ whole genome shotgun (WGS) entry which is preliminary data.</text>
</comment>
<evidence type="ECO:0000259" key="1">
    <source>
        <dbReference type="Pfam" id="PF08378"/>
    </source>
</evidence>
<organism evidence="3 4">
    <name type="scientific">Sphaerospermopsis reniformis</name>
    <dbReference type="NCBI Taxonomy" id="531300"/>
    <lineage>
        <taxon>Bacteria</taxon>
        <taxon>Bacillati</taxon>
        <taxon>Cyanobacteriota</taxon>
        <taxon>Cyanophyceae</taxon>
        <taxon>Nostocales</taxon>
        <taxon>Aphanizomenonaceae</taxon>
        <taxon>Sphaerospermopsis</taxon>
    </lineage>
</organism>
<dbReference type="SUPFAM" id="SSF52540">
    <property type="entry name" value="P-loop containing nucleoside triphosphate hydrolases"/>
    <property type="match status" value="1"/>
</dbReference>
<name>A0A479ZW98_9CYAN</name>
<keyword evidence="4" id="KW-1185">Reference proteome</keyword>
<dbReference type="RefSeq" id="WP_137666377.1">
    <property type="nucleotide sequence ID" value="NZ_BJCE01000013.1"/>
</dbReference>
<dbReference type="InterPro" id="IPR018647">
    <property type="entry name" value="SLFN_3-like_DNA/RNA_helicase"/>
</dbReference>
<proteinExistence type="predicted"/>
<evidence type="ECO:0000313" key="4">
    <source>
        <dbReference type="Proteomes" id="UP000300142"/>
    </source>
</evidence>
<evidence type="ECO:0000313" key="3">
    <source>
        <dbReference type="EMBL" id="GCL35578.1"/>
    </source>
</evidence>
<protein>
    <submittedName>
        <fullName evidence="3">NERD domain protein</fullName>
    </submittedName>
</protein>
<dbReference type="Gene3D" id="3.40.50.300">
    <property type="entry name" value="P-loop containing nucleotide triphosphate hydrolases"/>
    <property type="match status" value="2"/>
</dbReference>
<dbReference type="InterPro" id="IPR027417">
    <property type="entry name" value="P-loop_NTPase"/>
</dbReference>
<dbReference type="Pfam" id="PF09848">
    <property type="entry name" value="SLFN-g3_helicase"/>
    <property type="match status" value="1"/>
</dbReference>
<gene>
    <name evidence="3" type="ORF">SR1949_06740</name>
</gene>
<dbReference type="InterPro" id="IPR011528">
    <property type="entry name" value="NERD"/>
</dbReference>
<dbReference type="AlphaFoldDB" id="A0A479ZW98"/>
<reference evidence="4" key="1">
    <citation type="submission" date="2019-02" db="EMBL/GenBank/DDBJ databases">
        <title>Draft genome sequence of Sphaerospermopsis reniformis NIES-1949.</title>
        <authorList>
            <person name="Yamaguchi H."/>
            <person name="Suzuki S."/>
            <person name="Kawachi M."/>
        </authorList>
    </citation>
    <scope>NUCLEOTIDE SEQUENCE [LARGE SCALE GENOMIC DNA]</scope>
    <source>
        <strain evidence="4">NIES-1949</strain>
    </source>
</reference>
<sequence>MAKMFPPDCPCNPDLYGEKIVYGLLSQLDDNFYIFQDRYWVFKNKYKCRTETETDFLLVHPQKGLLILEVKGGTRFSYDGENDKWKSGDDISYKNPYTKQLANSKKLPLFLKEKIPSLKNKWFNCGYAICFPHIDILEGNLAPFMEKEVTLFRYDLNNLSMKINEIYKYHSLPSHKPLGKRVVESIKDLISPQIEFKKSLSAELEDEQEKIIRLTKEQQKILDGFYYKANQPILIEGPAGTGKTQLAISQAISDIKADTFVLFITSSQELKNYISYEISLHININTSNKYLQILTIQEMNLFPNILDGKINEEYAEIRIIIDEAQQLEVKFLREIAEYTQDISIISILMFKDDSQKTKENEIQQIFRPFQYTLQQIIRNTAEIFDSYKEYISPSYKKIQRPRRHFKEVITEYYTNDEEMINIVVQLILRMITVDKVIPKNITILFSNIPNDEILEATNLLLQKEQLVLKKFDLSSNDNTNKAKLITWSTRHDFQGLENHIIVLVELEPATSETIVVRRLRYIGRSRACSILYLLLRKDVDSNIENIADIF</sequence>